<protein>
    <submittedName>
        <fullName evidence="2">Uncharacterized protein</fullName>
    </submittedName>
</protein>
<organism evidence="2 3">
    <name type="scientific">Lactobacillus amylovorus subsp. animalium DSM 16698</name>
    <dbReference type="NCBI Taxonomy" id="695563"/>
    <lineage>
        <taxon>Bacteria</taxon>
        <taxon>Bacillati</taxon>
        <taxon>Bacillota</taxon>
        <taxon>Bacilli</taxon>
        <taxon>Lactobacillales</taxon>
        <taxon>Lactobacillaceae</taxon>
        <taxon>Lactobacillus</taxon>
        <taxon>Lactobacillus amylovorus subsp. animalium</taxon>
    </lineage>
</organism>
<reference evidence="2 3" key="1">
    <citation type="journal article" date="2015" name="Genome Announc.">
        <title>Expanding the biotechnology potential of lactobacilli through comparative genomics of 213 strains and associated genera.</title>
        <authorList>
            <person name="Sun Z."/>
            <person name="Harris H.M."/>
            <person name="McCann A."/>
            <person name="Guo C."/>
            <person name="Argimon S."/>
            <person name="Zhang W."/>
            <person name="Yang X."/>
            <person name="Jeffery I.B."/>
            <person name="Cooney J.C."/>
            <person name="Kagawa T.F."/>
            <person name="Liu W."/>
            <person name="Song Y."/>
            <person name="Salvetti E."/>
            <person name="Wrobel A."/>
            <person name="Rasinkangas P."/>
            <person name="Parkhill J."/>
            <person name="Rea M.C."/>
            <person name="O'Sullivan O."/>
            <person name="Ritari J."/>
            <person name="Douillard F.P."/>
            <person name="Paul Ross R."/>
            <person name="Yang R."/>
            <person name="Briner A.E."/>
            <person name="Felis G.E."/>
            <person name="de Vos W.M."/>
            <person name="Barrangou R."/>
            <person name="Klaenhammer T.R."/>
            <person name="Caufield P.W."/>
            <person name="Cui Y."/>
            <person name="Zhang H."/>
            <person name="O'Toole P.W."/>
        </authorList>
    </citation>
    <scope>NUCLEOTIDE SEQUENCE [LARGE SCALE GENOMIC DNA]</scope>
    <source>
        <strain evidence="2 3">DSM 16698</strain>
    </source>
</reference>
<dbReference type="AlphaFoldDB" id="A0A0R2KRL0"/>
<gene>
    <name evidence="2" type="ORF">IV44_GL000228</name>
</gene>
<name>A0A0R2KRL0_LACAM</name>
<dbReference type="Proteomes" id="UP000051529">
    <property type="component" value="Unassembled WGS sequence"/>
</dbReference>
<keyword evidence="1" id="KW-0732">Signal</keyword>
<evidence type="ECO:0000256" key="1">
    <source>
        <dbReference type="SAM" id="SignalP"/>
    </source>
</evidence>
<comment type="caution">
    <text evidence="2">The sequence shown here is derived from an EMBL/GenBank/DDBJ whole genome shotgun (WGS) entry which is preliminary data.</text>
</comment>
<feature type="signal peptide" evidence="1">
    <location>
        <begin position="1"/>
        <end position="29"/>
    </location>
</feature>
<dbReference type="RefSeq" id="WP_056985346.1">
    <property type="nucleotide sequence ID" value="NZ_JQBQ01000012.1"/>
</dbReference>
<evidence type="ECO:0000313" key="2">
    <source>
        <dbReference type="EMBL" id="KRN92259.1"/>
    </source>
</evidence>
<dbReference type="PATRIC" id="fig|695563.3.peg.238"/>
<sequence>MKLKKVWIGLLMFAGVVAIFVAMPKQANAASDGNVSEQYATAVISEQNVKLGENVVGSNENASPFVNFTREIPGTTNWWHVLYNKWRRHGKR</sequence>
<proteinExistence type="predicted"/>
<dbReference type="EMBL" id="JQBQ01000012">
    <property type="protein sequence ID" value="KRN92259.1"/>
    <property type="molecule type" value="Genomic_DNA"/>
</dbReference>
<feature type="chain" id="PRO_5006419626" evidence="1">
    <location>
        <begin position="30"/>
        <end position="92"/>
    </location>
</feature>
<evidence type="ECO:0000313" key="3">
    <source>
        <dbReference type="Proteomes" id="UP000051529"/>
    </source>
</evidence>
<accession>A0A0R2KRL0</accession>